<dbReference type="Proteomes" id="UP000028545">
    <property type="component" value="Unassembled WGS sequence"/>
</dbReference>
<gene>
    <name evidence="2" type="ORF">SAPIO_CDS4227</name>
</gene>
<evidence type="ECO:0000259" key="1">
    <source>
        <dbReference type="Pfam" id="PF06985"/>
    </source>
</evidence>
<dbReference type="GeneID" id="27723299"/>
<reference evidence="2 3" key="1">
    <citation type="journal article" date="2014" name="Genome Announc.">
        <title>Draft genome sequence of the pathogenic fungus Scedosporium apiospermum.</title>
        <authorList>
            <person name="Vandeputte P."/>
            <person name="Ghamrawi S."/>
            <person name="Rechenmann M."/>
            <person name="Iltis A."/>
            <person name="Giraud S."/>
            <person name="Fleury M."/>
            <person name="Thornton C."/>
            <person name="Delhaes L."/>
            <person name="Meyer W."/>
            <person name="Papon N."/>
            <person name="Bouchara J.P."/>
        </authorList>
    </citation>
    <scope>NUCLEOTIDE SEQUENCE [LARGE SCALE GENOMIC DNA]</scope>
    <source>
        <strain evidence="2 3">IHEM 14462</strain>
    </source>
</reference>
<evidence type="ECO:0000313" key="3">
    <source>
        <dbReference type="Proteomes" id="UP000028545"/>
    </source>
</evidence>
<comment type="caution">
    <text evidence="2">The sequence shown here is derived from an EMBL/GenBank/DDBJ whole genome shotgun (WGS) entry which is preliminary data.</text>
</comment>
<dbReference type="EMBL" id="JOWA01000091">
    <property type="protein sequence ID" value="KEZ43630.1"/>
    <property type="molecule type" value="Genomic_DNA"/>
</dbReference>
<name>A0A084G8G8_PSEDA</name>
<dbReference type="InterPro" id="IPR052895">
    <property type="entry name" value="HetReg/Transcr_Mod"/>
</dbReference>
<dbReference type="RefSeq" id="XP_016643429.1">
    <property type="nucleotide sequence ID" value="XM_016786827.1"/>
</dbReference>
<dbReference type="AlphaFoldDB" id="A0A084G8G8"/>
<keyword evidence="3" id="KW-1185">Reference proteome</keyword>
<dbReference type="HOGENOM" id="CLU_590725_0_0_1"/>
<evidence type="ECO:0000313" key="2">
    <source>
        <dbReference type="EMBL" id="KEZ43630.1"/>
    </source>
</evidence>
<feature type="domain" description="Heterokaryon incompatibility" evidence="1">
    <location>
        <begin position="48"/>
        <end position="152"/>
    </location>
</feature>
<dbReference type="VEuPathDB" id="FungiDB:SAPIO_CDS4227"/>
<protein>
    <recommendedName>
        <fullName evidence="1">Heterokaryon incompatibility domain-containing protein</fullName>
    </recommendedName>
</protein>
<organism evidence="2 3">
    <name type="scientific">Pseudallescheria apiosperma</name>
    <name type="common">Scedosporium apiospermum</name>
    <dbReference type="NCBI Taxonomy" id="563466"/>
    <lineage>
        <taxon>Eukaryota</taxon>
        <taxon>Fungi</taxon>
        <taxon>Dikarya</taxon>
        <taxon>Ascomycota</taxon>
        <taxon>Pezizomycotina</taxon>
        <taxon>Sordariomycetes</taxon>
        <taxon>Hypocreomycetidae</taxon>
        <taxon>Microascales</taxon>
        <taxon>Microascaceae</taxon>
        <taxon>Scedosporium</taxon>
    </lineage>
</organism>
<dbReference type="OrthoDB" id="5571888at2759"/>
<sequence>MVAGIYEPLDEENLDVRFLRLSPATRLDDYINCLVYKASVLDDTYPVYRALSYCWGSPTPACQITLNGVLVVGPNLDSALRHLRDKSTDIELWVDALCINQDDLDERASQVQLMDSMYGDAEEVVVWLGDSSNDSKIAISTIKKWSEWYELKGKADKDAAFSIAEDLPLAFKASAIEAVSNLLTIASLDYKKSTEEVYCEVYCEVAERLLLDDQSLRLVAIASGVSSCPTNITKLSLPSWVPDWTCGDSLERLNFDFVKSGDNLNDGADIGQFVRFSDDHHTLVAKGVIYDTIAKTYPPEWLTDMKAHKASILGYLLGEESSNRIPKFQGLFRALSLNMEWPKPGNAESRMSFLNKAGWYLWKFWLRDGEESSHNPTGVLLARNFFHGAAVVLFQEFEAMIRTGIRWKESDVQKDIVDFCEAATRRMRRRILFETEQRRIGLGPPDTQMGHKISTLVETRASS</sequence>
<accession>A0A084G8G8</accession>
<dbReference type="PANTHER" id="PTHR24148">
    <property type="entry name" value="ANKYRIN REPEAT DOMAIN-CONTAINING PROTEIN 39 HOMOLOG-RELATED"/>
    <property type="match status" value="1"/>
</dbReference>
<proteinExistence type="predicted"/>
<dbReference type="Pfam" id="PF06985">
    <property type="entry name" value="HET"/>
    <property type="match status" value="1"/>
</dbReference>
<dbReference type="KEGG" id="sapo:SAPIO_CDS4227"/>
<dbReference type="PANTHER" id="PTHR24148:SF73">
    <property type="entry name" value="HET DOMAIN PROTEIN (AFU_ORTHOLOGUE AFUA_8G01020)"/>
    <property type="match status" value="1"/>
</dbReference>
<dbReference type="InterPro" id="IPR010730">
    <property type="entry name" value="HET"/>
</dbReference>